<proteinExistence type="predicted"/>
<keyword evidence="2" id="KW-1185">Reference proteome</keyword>
<evidence type="ECO:0000313" key="1">
    <source>
        <dbReference type="EMBL" id="TRZ12125.1"/>
    </source>
</evidence>
<name>A0A8K1LFK3_9PASS</name>
<reference evidence="1" key="1">
    <citation type="submission" date="2019-04" db="EMBL/GenBank/DDBJ databases">
        <title>Genome assembly of Zosterops borbonicus 15179.</title>
        <authorList>
            <person name="Leroy T."/>
            <person name="Anselmetti Y."/>
            <person name="Tilak M.-K."/>
            <person name="Nabholz B."/>
        </authorList>
    </citation>
    <scope>NUCLEOTIDE SEQUENCE</scope>
    <source>
        <strain evidence="1">HGM_15179</strain>
        <tissue evidence="1">Muscle</tissue>
    </source>
</reference>
<comment type="caution">
    <text evidence="1">The sequence shown here is derived from an EMBL/GenBank/DDBJ whole genome shotgun (WGS) entry which is preliminary data.</text>
</comment>
<evidence type="ECO:0000313" key="2">
    <source>
        <dbReference type="Proteomes" id="UP000796761"/>
    </source>
</evidence>
<dbReference type="Proteomes" id="UP000796761">
    <property type="component" value="Unassembled WGS sequence"/>
</dbReference>
<gene>
    <name evidence="1" type="ORF">HGM15179_014968</name>
</gene>
<protein>
    <submittedName>
        <fullName evidence="1">Uncharacterized protein</fullName>
    </submittedName>
</protein>
<organism evidence="1 2">
    <name type="scientific">Zosterops borbonicus</name>
    <dbReference type="NCBI Taxonomy" id="364589"/>
    <lineage>
        <taxon>Eukaryota</taxon>
        <taxon>Metazoa</taxon>
        <taxon>Chordata</taxon>
        <taxon>Craniata</taxon>
        <taxon>Vertebrata</taxon>
        <taxon>Euteleostomi</taxon>
        <taxon>Archelosauria</taxon>
        <taxon>Archosauria</taxon>
        <taxon>Dinosauria</taxon>
        <taxon>Saurischia</taxon>
        <taxon>Theropoda</taxon>
        <taxon>Coelurosauria</taxon>
        <taxon>Aves</taxon>
        <taxon>Neognathae</taxon>
        <taxon>Neoaves</taxon>
        <taxon>Telluraves</taxon>
        <taxon>Australaves</taxon>
        <taxon>Passeriformes</taxon>
        <taxon>Sylvioidea</taxon>
        <taxon>Zosteropidae</taxon>
        <taxon>Zosterops</taxon>
    </lineage>
</organism>
<sequence length="223" mass="23137">MMDLASLGAQCDLVLSLPISQGCAGLSAIPGRGFGIPYESSWKSPPSAQLVQVIVVTKGKMGIILESFGTSLEQNVGIREFWLFFPSKGSAGMMDLASLGAQCDLVLSLPISQGCAGLSAIPGRGFGIPYESSWKSPPSAQLVQVIVVTKGKMGIILESFGTSLEQNVGIREFWLFFPSKGSAGMMDLASLGAQCDLVLSLPISQGCAGLSASLGRGFGIPDG</sequence>
<dbReference type="EMBL" id="SWJQ01000618">
    <property type="protein sequence ID" value="TRZ12125.1"/>
    <property type="molecule type" value="Genomic_DNA"/>
</dbReference>
<accession>A0A8K1LFK3</accession>
<dbReference type="AlphaFoldDB" id="A0A8K1LFK3"/>